<dbReference type="InterPro" id="IPR014721">
    <property type="entry name" value="Ribsml_uS5_D2-typ_fold_subgr"/>
</dbReference>
<dbReference type="GO" id="GO:0009088">
    <property type="term" value="P:threonine biosynthetic process"/>
    <property type="evidence" value="ECO:0007669"/>
    <property type="project" value="UniProtKB-UniRule"/>
</dbReference>
<dbReference type="HAMAP" id="MF_00384">
    <property type="entry name" value="Homoser_kinase"/>
    <property type="match status" value="1"/>
</dbReference>
<dbReference type="PIRSF" id="PIRSF000676">
    <property type="entry name" value="Homoser_kin"/>
    <property type="match status" value="1"/>
</dbReference>
<evidence type="ECO:0000259" key="10">
    <source>
        <dbReference type="Pfam" id="PF08544"/>
    </source>
</evidence>
<dbReference type="Gene3D" id="3.30.70.890">
    <property type="entry name" value="GHMP kinase, C-terminal domain"/>
    <property type="match status" value="1"/>
</dbReference>
<evidence type="ECO:0000256" key="3">
    <source>
        <dbReference type="ARBA" id="ARBA00022697"/>
    </source>
</evidence>
<dbReference type="Gene3D" id="3.30.230.10">
    <property type="match status" value="1"/>
</dbReference>
<dbReference type="InterPro" id="IPR020568">
    <property type="entry name" value="Ribosomal_Su5_D2-typ_SF"/>
</dbReference>
<gene>
    <name evidence="7 11" type="primary">thrB</name>
    <name evidence="11" type="ORF">IBLFYP30_01874</name>
</gene>
<dbReference type="SUPFAM" id="SSF54211">
    <property type="entry name" value="Ribosomal protein S5 domain 2-like"/>
    <property type="match status" value="1"/>
</dbReference>
<evidence type="ECO:0000259" key="9">
    <source>
        <dbReference type="Pfam" id="PF00288"/>
    </source>
</evidence>
<evidence type="ECO:0000256" key="5">
    <source>
        <dbReference type="ARBA" id="ARBA00022777"/>
    </source>
</evidence>
<evidence type="ECO:0000256" key="6">
    <source>
        <dbReference type="ARBA" id="ARBA00022840"/>
    </source>
</evidence>
<comment type="similarity">
    <text evidence="7">Belongs to the GHMP kinase family. Homoserine kinase subfamily.</text>
</comment>
<dbReference type="Pfam" id="PF08544">
    <property type="entry name" value="GHMP_kinases_C"/>
    <property type="match status" value="1"/>
</dbReference>
<keyword evidence="5 7" id="KW-0418">Kinase</keyword>
<keyword evidence="1 7" id="KW-0028">Amino-acid biosynthesis</keyword>
<comment type="catalytic activity">
    <reaction evidence="7">
        <text>L-homoserine + ATP = O-phospho-L-homoserine + ADP + H(+)</text>
        <dbReference type="Rhea" id="RHEA:13985"/>
        <dbReference type="ChEBI" id="CHEBI:15378"/>
        <dbReference type="ChEBI" id="CHEBI:30616"/>
        <dbReference type="ChEBI" id="CHEBI:57476"/>
        <dbReference type="ChEBI" id="CHEBI:57590"/>
        <dbReference type="ChEBI" id="CHEBI:456216"/>
        <dbReference type="EC" id="2.7.1.39"/>
    </reaction>
</comment>
<dbReference type="InterPro" id="IPR036554">
    <property type="entry name" value="GHMP_kinase_C_sf"/>
</dbReference>
<keyword evidence="3 7" id="KW-0791">Threonine biosynthesis</keyword>
<dbReference type="UniPathway" id="UPA00050">
    <property type="reaction ID" value="UER00064"/>
</dbReference>
<dbReference type="EC" id="2.7.1.39" evidence="7 8"/>
<dbReference type="PANTHER" id="PTHR20861">
    <property type="entry name" value="HOMOSERINE/4-DIPHOSPHOCYTIDYL-2-C-METHYL-D-ERYTHRITOL KINASE"/>
    <property type="match status" value="1"/>
</dbReference>
<sequence length="297" mass="33005">MLEVYVPATSANIGPGYDCLGLCLDLFNKFTFEELESGLQFEGCDEAFANEDNLVYKTMLFFYDRVKPKKIPKGIKISFENNIPICRGLGSSSTCIVAGLIAANVLSESNLDKDEILKLAIELEGHPDNVAPAIYGNMIIAFMEDGNLYHESIKVPEEIRFLAMVPDFELSTEKARAVLPKEIPHKHGVFNVSRCALLIAAFTKNNLDLVKAACKDKFHQDYRSHLINNYDDIVAYANSLDSLGTFLSGAGPTIMTLAKDGDDEILDKMKSYLATLPDNWQILDLHCDPNGAYYKEV</sequence>
<dbReference type="GO" id="GO:0005524">
    <property type="term" value="F:ATP binding"/>
    <property type="evidence" value="ECO:0007669"/>
    <property type="project" value="UniProtKB-UniRule"/>
</dbReference>
<proteinExistence type="inferred from homology"/>
<dbReference type="Pfam" id="PF00288">
    <property type="entry name" value="GHMP_kinases_N"/>
    <property type="match status" value="1"/>
</dbReference>
<dbReference type="AlphaFoldDB" id="A0A6N3CF95"/>
<keyword evidence="2 7" id="KW-0808">Transferase</keyword>
<dbReference type="NCBIfam" id="TIGR00191">
    <property type="entry name" value="thrB"/>
    <property type="match status" value="1"/>
</dbReference>
<comment type="function">
    <text evidence="7">Catalyzes the ATP-dependent phosphorylation of L-homoserine to L-homoserine phosphate.</text>
</comment>
<dbReference type="SUPFAM" id="SSF55060">
    <property type="entry name" value="GHMP Kinase, C-terminal domain"/>
    <property type="match status" value="1"/>
</dbReference>
<keyword evidence="7" id="KW-0963">Cytoplasm</keyword>
<dbReference type="GO" id="GO:0005737">
    <property type="term" value="C:cytoplasm"/>
    <property type="evidence" value="ECO:0007669"/>
    <property type="project" value="UniProtKB-SubCell"/>
</dbReference>
<feature type="domain" description="GHMP kinase N-terminal" evidence="9">
    <location>
        <begin position="53"/>
        <end position="136"/>
    </location>
</feature>
<evidence type="ECO:0000256" key="1">
    <source>
        <dbReference type="ARBA" id="ARBA00022605"/>
    </source>
</evidence>
<evidence type="ECO:0000256" key="8">
    <source>
        <dbReference type="NCBIfam" id="TIGR00191"/>
    </source>
</evidence>
<dbReference type="InterPro" id="IPR006204">
    <property type="entry name" value="GHMP_kinase_N_dom"/>
</dbReference>
<accession>A0A6N3CF95</accession>
<dbReference type="GO" id="GO:0004413">
    <property type="term" value="F:homoserine kinase activity"/>
    <property type="evidence" value="ECO:0007669"/>
    <property type="project" value="UniProtKB-UniRule"/>
</dbReference>
<evidence type="ECO:0000256" key="7">
    <source>
        <dbReference type="HAMAP-Rule" id="MF_00384"/>
    </source>
</evidence>
<comment type="pathway">
    <text evidence="7">Amino-acid biosynthesis; L-threonine biosynthesis; L-threonine from L-aspartate: step 4/5.</text>
</comment>
<dbReference type="RefSeq" id="WP_024037954.1">
    <property type="nucleotide sequence ID" value="NZ_CACRUE010000029.1"/>
</dbReference>
<comment type="subcellular location">
    <subcellularLocation>
        <location evidence="7">Cytoplasm</location>
    </subcellularLocation>
</comment>
<dbReference type="EMBL" id="CACRUE010000029">
    <property type="protein sequence ID" value="VYU15460.1"/>
    <property type="molecule type" value="Genomic_DNA"/>
</dbReference>
<dbReference type="PANTHER" id="PTHR20861:SF1">
    <property type="entry name" value="HOMOSERINE KINASE"/>
    <property type="match status" value="1"/>
</dbReference>
<organism evidence="11">
    <name type="scientific">Intestinibacter bartlettii</name>
    <dbReference type="NCBI Taxonomy" id="261299"/>
    <lineage>
        <taxon>Bacteria</taxon>
        <taxon>Bacillati</taxon>
        <taxon>Bacillota</taxon>
        <taxon>Clostridia</taxon>
        <taxon>Peptostreptococcales</taxon>
        <taxon>Peptostreptococcaceae</taxon>
        <taxon>Intestinibacter</taxon>
    </lineage>
</organism>
<name>A0A6N3CF95_9FIRM</name>
<evidence type="ECO:0000313" key="11">
    <source>
        <dbReference type="EMBL" id="VYU15460.1"/>
    </source>
</evidence>
<dbReference type="InterPro" id="IPR000870">
    <property type="entry name" value="Homoserine_kinase"/>
</dbReference>
<dbReference type="PRINTS" id="PR00958">
    <property type="entry name" value="HOMSERKINASE"/>
</dbReference>
<reference evidence="11" key="1">
    <citation type="submission" date="2019-11" db="EMBL/GenBank/DDBJ databases">
        <authorList>
            <person name="Feng L."/>
        </authorList>
    </citation>
    <scope>NUCLEOTIDE SEQUENCE</scope>
    <source>
        <strain evidence="11">IbartlettiiLFYP30</strain>
    </source>
</reference>
<feature type="domain" description="GHMP kinase C-terminal" evidence="10">
    <location>
        <begin position="199"/>
        <end position="273"/>
    </location>
</feature>
<dbReference type="InterPro" id="IPR013750">
    <property type="entry name" value="GHMP_kinase_C_dom"/>
</dbReference>
<feature type="binding site" evidence="7">
    <location>
        <begin position="84"/>
        <end position="94"/>
    </location>
    <ligand>
        <name>ATP</name>
        <dbReference type="ChEBI" id="CHEBI:30616"/>
    </ligand>
</feature>
<evidence type="ECO:0000256" key="2">
    <source>
        <dbReference type="ARBA" id="ARBA00022679"/>
    </source>
</evidence>
<protein>
    <recommendedName>
        <fullName evidence="7 8">Homoserine kinase</fullName>
        <shortName evidence="7">HK</shortName>
        <shortName evidence="7">HSK</shortName>
        <ecNumber evidence="7 8">2.7.1.39</ecNumber>
    </recommendedName>
</protein>
<keyword evidence="6 7" id="KW-0067">ATP-binding</keyword>
<evidence type="ECO:0000256" key="4">
    <source>
        <dbReference type="ARBA" id="ARBA00022741"/>
    </source>
</evidence>
<keyword evidence="4 7" id="KW-0547">Nucleotide-binding</keyword>